<organism evidence="2 3">
    <name type="scientific">Heterorhabditis bacteriophora</name>
    <name type="common">Entomopathogenic nematode worm</name>
    <dbReference type="NCBI Taxonomy" id="37862"/>
    <lineage>
        <taxon>Eukaryota</taxon>
        <taxon>Metazoa</taxon>
        <taxon>Ecdysozoa</taxon>
        <taxon>Nematoda</taxon>
        <taxon>Chromadorea</taxon>
        <taxon>Rhabditida</taxon>
        <taxon>Rhabditina</taxon>
        <taxon>Rhabditomorpha</taxon>
        <taxon>Strongyloidea</taxon>
        <taxon>Heterorhabditidae</taxon>
        <taxon>Heterorhabditis</taxon>
    </lineage>
</organism>
<accession>A0A1I7WS85</accession>
<dbReference type="GO" id="GO:0005737">
    <property type="term" value="C:cytoplasm"/>
    <property type="evidence" value="ECO:0007669"/>
    <property type="project" value="TreeGrafter"/>
</dbReference>
<name>A0A1I7WS85_HETBA</name>
<dbReference type="Proteomes" id="UP000095283">
    <property type="component" value="Unplaced"/>
</dbReference>
<proteinExistence type="predicted"/>
<keyword evidence="2" id="KW-1185">Reference proteome</keyword>
<dbReference type="PANTHER" id="PTHR23120:SF0">
    <property type="entry name" value="MAESTRO HEAT-LIKE REPEAT FAMILY MEMBER 1"/>
    <property type="match status" value="1"/>
</dbReference>
<sequence>MLQPYYGKFAEHERSRSVDATVLVLKVYLDHAQDISIGHASDFGPLSSLLARLTPRLADSLALVRELSLTAIHLALRLANAHKVGSFQTVLIQFEGHGSSTDAGLFKIEVFSKEYLSTEGRLDGQEAKKAIRKMAEADTLVSAILSRLAEVHQCVQTYTDLLSALVAFAVHQQQIVCDVLLRQPLPYTIHICDAWECISRERTLFACVLDYLMELMISSLEQPYDVVETGGGNSVKVVHAELCQYSAAIAEVIKNGEPEWSLNERVPALFATLFHMICSVADTQFPVIQKENKDG</sequence>
<dbReference type="InterPro" id="IPR045206">
    <property type="entry name" value="Maestro_heat-like_prot"/>
</dbReference>
<dbReference type="Pfam" id="PF21047">
    <property type="entry name" value="HEAT_Maestro"/>
    <property type="match status" value="1"/>
</dbReference>
<dbReference type="PANTHER" id="PTHR23120">
    <property type="entry name" value="MAESTRO-RELATED HEAT DOMAIN-CONTAINING"/>
    <property type="match status" value="1"/>
</dbReference>
<evidence type="ECO:0000313" key="3">
    <source>
        <dbReference type="WBParaSite" id="Hba_08003"/>
    </source>
</evidence>
<evidence type="ECO:0000313" key="2">
    <source>
        <dbReference type="Proteomes" id="UP000095283"/>
    </source>
</evidence>
<dbReference type="AlphaFoldDB" id="A0A1I7WS85"/>
<protein>
    <submittedName>
        <fullName evidence="3">E3 ubiquitin-protein ligase</fullName>
    </submittedName>
</protein>
<dbReference type="InterPro" id="IPR048465">
    <property type="entry name" value="Maestro-like_HEAT"/>
</dbReference>
<evidence type="ECO:0000259" key="1">
    <source>
        <dbReference type="Pfam" id="PF21047"/>
    </source>
</evidence>
<reference evidence="3" key="1">
    <citation type="submission" date="2016-11" db="UniProtKB">
        <authorList>
            <consortium name="WormBaseParasite"/>
        </authorList>
    </citation>
    <scope>IDENTIFICATION</scope>
</reference>
<feature type="domain" description="Maestro-like HEAT-repeats" evidence="1">
    <location>
        <begin position="128"/>
        <end position="209"/>
    </location>
</feature>
<dbReference type="WBParaSite" id="Hba_08003">
    <property type="protein sequence ID" value="Hba_08003"/>
    <property type="gene ID" value="Hba_08003"/>
</dbReference>